<dbReference type="AlphaFoldDB" id="X1RMR0"/>
<dbReference type="EMBL" id="BARW01000713">
    <property type="protein sequence ID" value="GAI68266.1"/>
    <property type="molecule type" value="Genomic_DNA"/>
</dbReference>
<evidence type="ECO:0000313" key="1">
    <source>
        <dbReference type="EMBL" id="GAI68266.1"/>
    </source>
</evidence>
<organism evidence="1">
    <name type="scientific">marine sediment metagenome</name>
    <dbReference type="NCBI Taxonomy" id="412755"/>
    <lineage>
        <taxon>unclassified sequences</taxon>
        <taxon>metagenomes</taxon>
        <taxon>ecological metagenomes</taxon>
    </lineage>
</organism>
<proteinExistence type="predicted"/>
<protein>
    <submittedName>
        <fullName evidence="1">Uncharacterized protein</fullName>
    </submittedName>
</protein>
<accession>X1RMR0</accession>
<reference evidence="1" key="1">
    <citation type="journal article" date="2014" name="Front. Microbiol.">
        <title>High frequency of phylogenetically diverse reductive dehalogenase-homologous genes in deep subseafloor sedimentary metagenomes.</title>
        <authorList>
            <person name="Kawai M."/>
            <person name="Futagami T."/>
            <person name="Toyoda A."/>
            <person name="Takaki Y."/>
            <person name="Nishi S."/>
            <person name="Hori S."/>
            <person name="Arai W."/>
            <person name="Tsubouchi T."/>
            <person name="Morono Y."/>
            <person name="Uchiyama I."/>
            <person name="Ito T."/>
            <person name="Fujiyama A."/>
            <person name="Inagaki F."/>
            <person name="Takami H."/>
        </authorList>
    </citation>
    <scope>NUCLEOTIDE SEQUENCE</scope>
    <source>
        <strain evidence="1">Expedition CK06-06</strain>
    </source>
</reference>
<name>X1RMR0_9ZZZZ</name>
<comment type="caution">
    <text evidence="1">The sequence shown here is derived from an EMBL/GenBank/DDBJ whole genome shotgun (WGS) entry which is preliminary data.</text>
</comment>
<gene>
    <name evidence="1" type="ORF">S12H4_02759</name>
</gene>
<sequence>MEGLGKLGTSIIYSKNKGIKTAKGYKVPDNPKSDDQKEQRDYLKNGVLAWKTDGYTALDIKAWNLYAKIQKGFLSGYNMFLKERINSNKIGHTWYPLWNCVIEDPGHASCTVYINADTNMIDKLYLGKSKNSMLEETPGVFDGEKYKFAIAGLEQNTKYYFYIKSTLVDRDVRTGIYSFKTITYTAPPLDVGNEAIDRAGNIGGELTIVDKFNPANENGTITEVEVWLTNRTSIKIGIFFQVSGNYLSTRSWVDLGYHDPGYSKHVVSLPIQAGDFIGLYTGAGEIKNDTTGIGRWLQSGDLVPCTNEEFFCSVNNTISLKGTGIL</sequence>